<evidence type="ECO:0000313" key="1">
    <source>
        <dbReference type="EMBL" id="KAK7838418.1"/>
    </source>
</evidence>
<keyword evidence="2" id="KW-1185">Reference proteome</keyword>
<accession>A0AAW0KI98</accession>
<proteinExistence type="predicted"/>
<dbReference type="EMBL" id="PKMF04000307">
    <property type="protein sequence ID" value="KAK7838418.1"/>
    <property type="molecule type" value="Genomic_DNA"/>
</dbReference>
<gene>
    <name evidence="1" type="ORF">CFP56_019861</name>
</gene>
<feature type="non-terminal residue" evidence="1">
    <location>
        <position position="1"/>
    </location>
</feature>
<dbReference type="AlphaFoldDB" id="A0AAW0KI98"/>
<organism evidence="1 2">
    <name type="scientific">Quercus suber</name>
    <name type="common">Cork oak</name>
    <dbReference type="NCBI Taxonomy" id="58331"/>
    <lineage>
        <taxon>Eukaryota</taxon>
        <taxon>Viridiplantae</taxon>
        <taxon>Streptophyta</taxon>
        <taxon>Embryophyta</taxon>
        <taxon>Tracheophyta</taxon>
        <taxon>Spermatophyta</taxon>
        <taxon>Magnoliopsida</taxon>
        <taxon>eudicotyledons</taxon>
        <taxon>Gunneridae</taxon>
        <taxon>Pentapetalae</taxon>
        <taxon>rosids</taxon>
        <taxon>fabids</taxon>
        <taxon>Fagales</taxon>
        <taxon>Fagaceae</taxon>
        <taxon>Quercus</taxon>
    </lineage>
</organism>
<sequence length="104" mass="11455">GINWETTASLSNPLSPRHQAHLTVPDLFAALTITNRAATIPCSRAFHTLINHRKEKRRAESSREESLSNARISHSLIERSLSNARISHSLILASYYSGAMAGSM</sequence>
<reference evidence="1 2" key="1">
    <citation type="journal article" date="2018" name="Sci. Data">
        <title>The draft genome sequence of cork oak.</title>
        <authorList>
            <person name="Ramos A.M."/>
            <person name="Usie A."/>
            <person name="Barbosa P."/>
            <person name="Barros P.M."/>
            <person name="Capote T."/>
            <person name="Chaves I."/>
            <person name="Simoes F."/>
            <person name="Abreu I."/>
            <person name="Carrasquinho I."/>
            <person name="Faro C."/>
            <person name="Guimaraes J.B."/>
            <person name="Mendonca D."/>
            <person name="Nobrega F."/>
            <person name="Rodrigues L."/>
            <person name="Saibo N.J.M."/>
            <person name="Varela M.C."/>
            <person name="Egas C."/>
            <person name="Matos J."/>
            <person name="Miguel C.M."/>
            <person name="Oliveira M.M."/>
            <person name="Ricardo C.P."/>
            <person name="Goncalves S."/>
        </authorList>
    </citation>
    <scope>NUCLEOTIDE SEQUENCE [LARGE SCALE GENOMIC DNA]</scope>
    <source>
        <strain evidence="2">cv. HL8</strain>
    </source>
</reference>
<evidence type="ECO:0000313" key="2">
    <source>
        <dbReference type="Proteomes" id="UP000237347"/>
    </source>
</evidence>
<name>A0AAW0KI98_QUESU</name>
<dbReference type="Proteomes" id="UP000237347">
    <property type="component" value="Unassembled WGS sequence"/>
</dbReference>
<comment type="caution">
    <text evidence="1">The sequence shown here is derived from an EMBL/GenBank/DDBJ whole genome shotgun (WGS) entry which is preliminary data.</text>
</comment>
<protein>
    <submittedName>
        <fullName evidence="1">Uncharacterized protein</fullName>
    </submittedName>
</protein>